<evidence type="ECO:0008006" key="5">
    <source>
        <dbReference type="Google" id="ProtNLM"/>
    </source>
</evidence>
<name>A0A930VKV1_9ACTN</name>
<organism evidence="3 4">
    <name type="scientific">Nocardioides agariphilus</name>
    <dbReference type="NCBI Taxonomy" id="433664"/>
    <lineage>
        <taxon>Bacteria</taxon>
        <taxon>Bacillati</taxon>
        <taxon>Actinomycetota</taxon>
        <taxon>Actinomycetes</taxon>
        <taxon>Propionibacteriales</taxon>
        <taxon>Nocardioidaceae</taxon>
        <taxon>Nocardioides</taxon>
    </lineage>
</organism>
<feature type="region of interest" description="Disordered" evidence="1">
    <location>
        <begin position="129"/>
        <end position="155"/>
    </location>
</feature>
<proteinExistence type="predicted"/>
<evidence type="ECO:0000256" key="1">
    <source>
        <dbReference type="SAM" id="MobiDB-lite"/>
    </source>
</evidence>
<dbReference type="EMBL" id="JADKPO010000002">
    <property type="protein sequence ID" value="MBF4766703.1"/>
    <property type="molecule type" value="Genomic_DNA"/>
</dbReference>
<evidence type="ECO:0000313" key="3">
    <source>
        <dbReference type="EMBL" id="MBF4766703.1"/>
    </source>
</evidence>
<feature type="region of interest" description="Disordered" evidence="1">
    <location>
        <begin position="1"/>
        <end position="24"/>
    </location>
</feature>
<accession>A0A930VKV1</accession>
<keyword evidence="2" id="KW-0812">Transmembrane</keyword>
<sequence length="287" mass="30438">MVHEPDERALFRSLGDDAHRAHLPEPGELRRRSDRRTAVRAAVGTVAAVVAVAGIAVTANGLTRSAGLEPVGTPTVSPTVSETIHSSPPPEVISAQAWLGKDDLGFALGGRDTADVLAPCGRSPLVSDQFDGSPHSEATRLGNYHSPGTPAVNTPDGTIAQTIVVMGSEKDAAALWFLMQEAVKDCPEESELESGAVRYSLEEPPTATSGARADRAMLIKVSTSFEYLFGSPPDSGPAYIDSYVVVVQVGDAVTFLELRGWEASTTHLADVERLTRLATARLLDWRA</sequence>
<feature type="compositionally biased region" description="Polar residues" evidence="1">
    <location>
        <begin position="74"/>
        <end position="86"/>
    </location>
</feature>
<protein>
    <recommendedName>
        <fullName evidence="5">PknH-like extracellular domain-containing protein</fullName>
    </recommendedName>
</protein>
<dbReference type="Proteomes" id="UP000660668">
    <property type="component" value="Unassembled WGS sequence"/>
</dbReference>
<feature type="region of interest" description="Disordered" evidence="1">
    <location>
        <begin position="70"/>
        <end position="89"/>
    </location>
</feature>
<keyword evidence="2" id="KW-1133">Transmembrane helix</keyword>
<evidence type="ECO:0000313" key="4">
    <source>
        <dbReference type="Proteomes" id="UP000660668"/>
    </source>
</evidence>
<dbReference type="AlphaFoldDB" id="A0A930VKV1"/>
<keyword evidence="4" id="KW-1185">Reference proteome</keyword>
<comment type="caution">
    <text evidence="3">The sequence shown here is derived from an EMBL/GenBank/DDBJ whole genome shotgun (WGS) entry which is preliminary data.</text>
</comment>
<keyword evidence="2" id="KW-0472">Membrane</keyword>
<evidence type="ECO:0000256" key="2">
    <source>
        <dbReference type="SAM" id="Phobius"/>
    </source>
</evidence>
<dbReference type="RefSeq" id="WP_194694847.1">
    <property type="nucleotide sequence ID" value="NZ_JADKPO010000002.1"/>
</dbReference>
<feature type="transmembrane region" description="Helical" evidence="2">
    <location>
        <begin position="38"/>
        <end position="59"/>
    </location>
</feature>
<reference evidence="3" key="1">
    <citation type="submission" date="2020-11" db="EMBL/GenBank/DDBJ databases">
        <title>Nocardioides cynanchi sp. nov., isolated from soil of rhizosphere of Cynanchum wilfordii.</title>
        <authorList>
            <person name="Lee J.-S."/>
            <person name="Suh M.K."/>
            <person name="Kim J.-S."/>
        </authorList>
    </citation>
    <scope>NUCLEOTIDE SEQUENCE</scope>
    <source>
        <strain evidence="3">KCTC 19276</strain>
    </source>
</reference>
<gene>
    <name evidence="3" type="ORF">ISU10_02850</name>
</gene>